<reference evidence="1 2" key="1">
    <citation type="submission" date="2021-06" db="EMBL/GenBank/DDBJ databases">
        <title>Caerostris extrusa draft genome.</title>
        <authorList>
            <person name="Kono N."/>
            <person name="Arakawa K."/>
        </authorList>
    </citation>
    <scope>NUCLEOTIDE SEQUENCE [LARGE SCALE GENOMIC DNA]</scope>
</reference>
<evidence type="ECO:0000313" key="1">
    <source>
        <dbReference type="EMBL" id="GIY38919.1"/>
    </source>
</evidence>
<dbReference type="EMBL" id="BPLR01010374">
    <property type="protein sequence ID" value="GIY38919.1"/>
    <property type="molecule type" value="Genomic_DNA"/>
</dbReference>
<comment type="caution">
    <text evidence="1">The sequence shown here is derived from an EMBL/GenBank/DDBJ whole genome shotgun (WGS) entry which is preliminary data.</text>
</comment>
<name>A0AAV4T0V2_CAEEX</name>
<sequence length="95" mass="10442">MTTSAATPVAIEKRCNFVEKSYCLTICVSCRSTSFLNAFHSASDMRRLYLAATNNHPRAPLTSGAALQHMPLRVPLGGKQLQAKARFNLIICMDL</sequence>
<dbReference type="AlphaFoldDB" id="A0AAV4T0V2"/>
<protein>
    <submittedName>
        <fullName evidence="1">Uncharacterized protein</fullName>
    </submittedName>
</protein>
<organism evidence="1 2">
    <name type="scientific">Caerostris extrusa</name>
    <name type="common">Bark spider</name>
    <name type="synonym">Caerostris bankana</name>
    <dbReference type="NCBI Taxonomy" id="172846"/>
    <lineage>
        <taxon>Eukaryota</taxon>
        <taxon>Metazoa</taxon>
        <taxon>Ecdysozoa</taxon>
        <taxon>Arthropoda</taxon>
        <taxon>Chelicerata</taxon>
        <taxon>Arachnida</taxon>
        <taxon>Araneae</taxon>
        <taxon>Araneomorphae</taxon>
        <taxon>Entelegynae</taxon>
        <taxon>Araneoidea</taxon>
        <taxon>Araneidae</taxon>
        <taxon>Caerostris</taxon>
    </lineage>
</organism>
<keyword evidence="2" id="KW-1185">Reference proteome</keyword>
<accession>A0AAV4T0V2</accession>
<proteinExistence type="predicted"/>
<gene>
    <name evidence="1" type="ORF">CEXT_602161</name>
</gene>
<evidence type="ECO:0000313" key="2">
    <source>
        <dbReference type="Proteomes" id="UP001054945"/>
    </source>
</evidence>
<dbReference type="Proteomes" id="UP001054945">
    <property type="component" value="Unassembled WGS sequence"/>
</dbReference>